<name>A0A0M3HM66_ASCLU</name>
<proteinExistence type="predicted"/>
<reference evidence="2" key="1">
    <citation type="submission" date="2017-02" db="UniProtKB">
        <authorList>
            <consortium name="WormBaseParasite"/>
        </authorList>
    </citation>
    <scope>IDENTIFICATION</scope>
</reference>
<evidence type="ECO:0000313" key="2">
    <source>
        <dbReference type="WBParaSite" id="ALUE_0000261101-mRNA-1"/>
    </source>
</evidence>
<protein>
    <submittedName>
        <fullName evidence="2">Uncharacterized protein</fullName>
    </submittedName>
</protein>
<organism evidence="1 2">
    <name type="scientific">Ascaris lumbricoides</name>
    <name type="common">Giant roundworm</name>
    <dbReference type="NCBI Taxonomy" id="6252"/>
    <lineage>
        <taxon>Eukaryota</taxon>
        <taxon>Metazoa</taxon>
        <taxon>Ecdysozoa</taxon>
        <taxon>Nematoda</taxon>
        <taxon>Chromadorea</taxon>
        <taxon>Rhabditida</taxon>
        <taxon>Spirurina</taxon>
        <taxon>Ascaridomorpha</taxon>
        <taxon>Ascaridoidea</taxon>
        <taxon>Ascarididae</taxon>
        <taxon>Ascaris</taxon>
    </lineage>
</organism>
<sequence>MALNKWKLDATTGGSRIVSRVVDACFNPPGFSQSVSVVQQDRFLQTVCRKAVMDAAMVKRVIEVKYMHVIRLLRSAICVRGYGYNFWSSPLFSLTLLSTLSPFATSLLPFEPMEFRGSSSGLCE</sequence>
<keyword evidence="1" id="KW-1185">Reference proteome</keyword>
<dbReference type="WBParaSite" id="ALUE_0000261101-mRNA-1">
    <property type="protein sequence ID" value="ALUE_0000261101-mRNA-1"/>
    <property type="gene ID" value="ALUE_0000261101"/>
</dbReference>
<accession>A0A0M3HM66</accession>
<evidence type="ECO:0000313" key="1">
    <source>
        <dbReference type="Proteomes" id="UP000036681"/>
    </source>
</evidence>
<dbReference type="AlphaFoldDB" id="A0A0M3HM66"/>
<dbReference type="Proteomes" id="UP000036681">
    <property type="component" value="Unplaced"/>
</dbReference>